<comment type="caution">
    <text evidence="2">The sequence shown here is derived from an EMBL/GenBank/DDBJ whole genome shotgun (WGS) entry which is preliminary data.</text>
</comment>
<dbReference type="RefSeq" id="WP_146387068.1">
    <property type="nucleotide sequence ID" value="NZ_VFIO01000010.1"/>
</dbReference>
<evidence type="ECO:0000259" key="1">
    <source>
        <dbReference type="Pfam" id="PF01323"/>
    </source>
</evidence>
<gene>
    <name evidence="2" type="ORF">FJD38_19895</name>
</gene>
<dbReference type="CDD" id="cd03024">
    <property type="entry name" value="DsbA_FrnE"/>
    <property type="match status" value="1"/>
</dbReference>
<organism evidence="2 3">
    <name type="scientific">Pseudomonas saxonica</name>
    <dbReference type="NCBI Taxonomy" id="2600598"/>
    <lineage>
        <taxon>Bacteria</taxon>
        <taxon>Pseudomonadati</taxon>
        <taxon>Pseudomonadota</taxon>
        <taxon>Gammaproteobacteria</taxon>
        <taxon>Pseudomonadales</taxon>
        <taxon>Pseudomonadaceae</taxon>
        <taxon>Pseudomonas</taxon>
    </lineage>
</organism>
<dbReference type="Gene3D" id="3.40.30.10">
    <property type="entry name" value="Glutaredoxin"/>
    <property type="match status" value="1"/>
</dbReference>
<dbReference type="SUPFAM" id="SSF52833">
    <property type="entry name" value="Thioredoxin-like"/>
    <property type="match status" value="1"/>
</dbReference>
<name>A0ABY3GCU5_9PSED</name>
<dbReference type="EMBL" id="VFIO01000010">
    <property type="protein sequence ID" value="TWR86826.1"/>
    <property type="molecule type" value="Genomic_DNA"/>
</dbReference>
<sequence length="235" mass="26585">MKIEIWSDYACPYCYIGKRYLEQALKEFEHADSLEVVYRAFELDPSAAKEATTTTLGRIEHKYGKSRGQAQEMIDHIVAMGARVDLDMRYDSVRYTNTFDAHRLTKFASRHGKGLEMNERLFNAYFTQNLPLADHGVLIEIATEMGLDRAETQAMLASDSFAEDVRADEHRAHEMGIRSVPHMVIDGQHNFVGAQPKSNLLTAIREIWAEQQAREQVSSVDGIVCDIDGCRPPSS</sequence>
<reference evidence="2 3" key="1">
    <citation type="submission" date="2019-06" db="EMBL/GenBank/DDBJ databases">
        <title>Pseudomonas bimorpha sp. nov. isolated from bovine raw milk and skim milk concentrate.</title>
        <authorList>
            <person name="Hofmann K."/>
            <person name="Huptas C."/>
            <person name="Doll E."/>
            <person name="Scherer S."/>
            <person name="Wenning M."/>
        </authorList>
    </citation>
    <scope>NUCLEOTIDE SEQUENCE [LARGE SCALE GENOMIC DNA]</scope>
    <source>
        <strain evidence="2 3">DSM 108989</strain>
    </source>
</reference>
<feature type="domain" description="DSBA-like thioredoxin" evidence="1">
    <location>
        <begin position="3"/>
        <end position="204"/>
    </location>
</feature>
<dbReference type="Pfam" id="PF01323">
    <property type="entry name" value="DSBA"/>
    <property type="match status" value="1"/>
</dbReference>
<dbReference type="PANTHER" id="PTHR13887">
    <property type="entry name" value="GLUTATHIONE S-TRANSFERASE KAPPA"/>
    <property type="match status" value="1"/>
</dbReference>
<dbReference type="PANTHER" id="PTHR13887:SF41">
    <property type="entry name" value="THIOREDOXIN SUPERFAMILY PROTEIN"/>
    <property type="match status" value="1"/>
</dbReference>
<dbReference type="Proteomes" id="UP000318428">
    <property type="component" value="Unassembled WGS sequence"/>
</dbReference>
<accession>A0ABY3GCU5</accession>
<proteinExistence type="predicted"/>
<evidence type="ECO:0000313" key="3">
    <source>
        <dbReference type="Proteomes" id="UP000318428"/>
    </source>
</evidence>
<dbReference type="InterPro" id="IPR001853">
    <property type="entry name" value="DSBA-like_thioredoxin_dom"/>
</dbReference>
<protein>
    <submittedName>
        <fullName evidence="2">DsbA family oxidoreductase</fullName>
    </submittedName>
</protein>
<dbReference type="InterPro" id="IPR036249">
    <property type="entry name" value="Thioredoxin-like_sf"/>
</dbReference>
<keyword evidence="3" id="KW-1185">Reference proteome</keyword>
<evidence type="ECO:0000313" key="2">
    <source>
        <dbReference type="EMBL" id="TWR86826.1"/>
    </source>
</evidence>